<proteinExistence type="predicted"/>
<keyword evidence="2" id="KW-1185">Reference proteome</keyword>
<evidence type="ECO:0000313" key="2">
    <source>
        <dbReference type="Proteomes" id="UP000798662"/>
    </source>
</evidence>
<dbReference type="Proteomes" id="UP000798662">
    <property type="component" value="Chromosome 3"/>
</dbReference>
<name>A0ACC3CDR3_PYRYE</name>
<comment type="caution">
    <text evidence="1">The sequence shown here is derived from an EMBL/GenBank/DDBJ whole genome shotgun (WGS) entry which is preliminary data.</text>
</comment>
<evidence type="ECO:0000313" key="1">
    <source>
        <dbReference type="EMBL" id="KAK1868089.1"/>
    </source>
</evidence>
<reference evidence="1" key="1">
    <citation type="submission" date="2019-11" db="EMBL/GenBank/DDBJ databases">
        <title>Nori genome reveals adaptations in red seaweeds to the harsh intertidal environment.</title>
        <authorList>
            <person name="Wang D."/>
            <person name="Mao Y."/>
        </authorList>
    </citation>
    <scope>NUCLEOTIDE SEQUENCE</scope>
    <source>
        <tissue evidence="1">Gametophyte</tissue>
    </source>
</reference>
<sequence>MQRLEQYSRSVGRLLRAAGVADESPPADDVDGVTSDVDVEALMRSTLDATREFDAFLVSLVHEAPPDAIALRQEIDRLEQDLKDKAQLVEQTRALLRDHQTQLLNVSAMQHKVLFPSASPAPEVKDAGNPPEPAAATAPAAATGPRPSA</sequence>
<organism evidence="1 2">
    <name type="scientific">Pyropia yezoensis</name>
    <name type="common">Susabi-nori</name>
    <name type="synonym">Porphyra yezoensis</name>
    <dbReference type="NCBI Taxonomy" id="2788"/>
    <lineage>
        <taxon>Eukaryota</taxon>
        <taxon>Rhodophyta</taxon>
        <taxon>Bangiophyceae</taxon>
        <taxon>Bangiales</taxon>
        <taxon>Bangiaceae</taxon>
        <taxon>Pyropia</taxon>
    </lineage>
</organism>
<accession>A0ACC3CDR3</accession>
<protein>
    <submittedName>
        <fullName evidence="1">Uncharacterized protein</fullName>
    </submittedName>
</protein>
<dbReference type="EMBL" id="CM020620">
    <property type="protein sequence ID" value="KAK1868089.1"/>
    <property type="molecule type" value="Genomic_DNA"/>
</dbReference>
<gene>
    <name evidence="1" type="ORF">I4F81_010585</name>
</gene>